<protein>
    <submittedName>
        <fullName evidence="1">Uncharacterized protein</fullName>
    </submittedName>
</protein>
<evidence type="ECO:0000313" key="2">
    <source>
        <dbReference type="Proteomes" id="UP000248688"/>
    </source>
</evidence>
<dbReference type="EMBL" id="CP030041">
    <property type="protein sequence ID" value="AWW30996.1"/>
    <property type="molecule type" value="Genomic_DNA"/>
</dbReference>
<name>A0A2Z4IKB9_9BACT</name>
<keyword evidence="2" id="KW-1185">Reference proteome</keyword>
<evidence type="ECO:0000313" key="1">
    <source>
        <dbReference type="EMBL" id="AWW30996.1"/>
    </source>
</evidence>
<organism evidence="1 2">
    <name type="scientific">Echinicola strongylocentroti</name>
    <dbReference type="NCBI Taxonomy" id="1795355"/>
    <lineage>
        <taxon>Bacteria</taxon>
        <taxon>Pseudomonadati</taxon>
        <taxon>Bacteroidota</taxon>
        <taxon>Cytophagia</taxon>
        <taxon>Cytophagales</taxon>
        <taxon>Cyclobacteriaceae</taxon>
        <taxon>Echinicola</taxon>
    </lineage>
</organism>
<reference evidence="1 2" key="1">
    <citation type="submission" date="2018-06" db="EMBL/GenBank/DDBJ databases">
        <title>Echinicola strongylocentroti sp. nov., isolated from a sea urchin Strongylocentrotus intermedius.</title>
        <authorList>
            <person name="Bae S.S."/>
        </authorList>
    </citation>
    <scope>NUCLEOTIDE SEQUENCE [LARGE SCALE GENOMIC DNA]</scope>
    <source>
        <strain evidence="1 2">MEBiC08714</strain>
    </source>
</reference>
<sequence>MEAEGGMQQIDFPSTDWKIDRIENVKSNTRIFGDILTLENERVNENVLLELEGEGRLDAIWPNKGFVLVRDVQSKLDVRLKENSSGERFGFRIFLTSADQSTTITVSQKASQGYEFKGLDFHVSEADGDSLYWKRGSTVKINVPYSQEIEFTPIGGIDVSTSYLFSSDAADAFVWLKSDSVKVRLPAHFQEDEVFLGEDKGIYSEYLQSELSDFSNIKERITVPSGESAFRSEYEVRRRKLSYSLLLTNNRTGEEKIIKGKLIQIAPTGKYEVILME</sequence>
<dbReference type="AlphaFoldDB" id="A0A2Z4IKB9"/>
<dbReference type="Proteomes" id="UP000248688">
    <property type="component" value="Chromosome"/>
</dbReference>
<gene>
    <name evidence="1" type="ORF">DN752_13165</name>
</gene>
<proteinExistence type="predicted"/>
<dbReference type="KEGG" id="est:DN752_13165"/>
<dbReference type="OrthoDB" id="1322980at2"/>
<accession>A0A2Z4IKB9</accession>